<name>A0ACB9LMZ0_9MYRT</name>
<dbReference type="EMBL" id="CM042890">
    <property type="protein sequence ID" value="KAI4312338.1"/>
    <property type="molecule type" value="Genomic_DNA"/>
</dbReference>
<evidence type="ECO:0000313" key="1">
    <source>
        <dbReference type="EMBL" id="KAI4312338.1"/>
    </source>
</evidence>
<evidence type="ECO:0000313" key="2">
    <source>
        <dbReference type="Proteomes" id="UP001057402"/>
    </source>
</evidence>
<reference evidence="2" key="1">
    <citation type="journal article" date="2023" name="Front. Plant Sci.">
        <title>Chromosomal-level genome assembly of Melastoma candidum provides insights into trichome evolution.</title>
        <authorList>
            <person name="Zhong Y."/>
            <person name="Wu W."/>
            <person name="Sun C."/>
            <person name="Zou P."/>
            <person name="Liu Y."/>
            <person name="Dai S."/>
            <person name="Zhou R."/>
        </authorList>
    </citation>
    <scope>NUCLEOTIDE SEQUENCE [LARGE SCALE GENOMIC DNA]</scope>
</reference>
<protein>
    <submittedName>
        <fullName evidence="1">Uncharacterized protein</fullName>
    </submittedName>
</protein>
<proteinExistence type="predicted"/>
<dbReference type="Proteomes" id="UP001057402">
    <property type="component" value="Chromosome 11"/>
</dbReference>
<gene>
    <name evidence="1" type="ORF">MLD38_037155</name>
</gene>
<sequence>MEMDCGDKLTGNVDMSGEEEGVGGEDADWASCPDDRRSTGAYCAFVGSCLVSWSSQKQRVVSRSSTEAEYRALANGAAKVLWLQKLLRELQVNFQKPSVLYCDNLSTIHLAANPIFHARTKHVEIDHHFVREKILSGTLTVQHVPSDFQFADPLTKGESSIMIGNGTQMRIANIGNTSLFSTSTPLSLHLKHVLHLPSLSQRLISISQLCRDNNVFVEFHSDMFSVKDKRTAKSLLQGPALNGLYQFPTPLPNSVHFLPSFSNISLTKVTEEDQLLWHHRLGHPGKEILHKVVPTCTQSSLTALNNCQTCIMSKIHRYPFPVSEAHSARPFDLIHSDVWGPSPISSVTGARYFVLFIDDATRYTWIYLLNTKSQEPLPNDAPALGFPSSSMASSESRAGPGPPLSEGVSFEGRLWIHTAGKVPDAETIEAMEAFYREIYSVDGVNDVKFPQHYPFSRLLGCVDVVRCVRREELASWEAVTEGVGKASSESLRWLIFSMQRLVIPFQMRGFQGCVYNLEKKSQCSHKLEHELRPHSFRRTSVILALM</sequence>
<organism evidence="1 2">
    <name type="scientific">Melastoma candidum</name>
    <dbReference type="NCBI Taxonomy" id="119954"/>
    <lineage>
        <taxon>Eukaryota</taxon>
        <taxon>Viridiplantae</taxon>
        <taxon>Streptophyta</taxon>
        <taxon>Embryophyta</taxon>
        <taxon>Tracheophyta</taxon>
        <taxon>Spermatophyta</taxon>
        <taxon>Magnoliopsida</taxon>
        <taxon>eudicotyledons</taxon>
        <taxon>Gunneridae</taxon>
        <taxon>Pentapetalae</taxon>
        <taxon>rosids</taxon>
        <taxon>malvids</taxon>
        <taxon>Myrtales</taxon>
        <taxon>Melastomataceae</taxon>
        <taxon>Melastomatoideae</taxon>
        <taxon>Melastomateae</taxon>
        <taxon>Melastoma</taxon>
    </lineage>
</organism>
<accession>A0ACB9LMZ0</accession>
<keyword evidence="2" id="KW-1185">Reference proteome</keyword>
<comment type="caution">
    <text evidence="1">The sequence shown here is derived from an EMBL/GenBank/DDBJ whole genome shotgun (WGS) entry which is preliminary data.</text>
</comment>